<dbReference type="Gene3D" id="1.10.443.10">
    <property type="entry name" value="Intergrase catalytic core"/>
    <property type="match status" value="1"/>
</dbReference>
<gene>
    <name evidence="7" type="ORF">HK107_02215</name>
</gene>
<organism evidence="7 8">
    <name type="scientific">Parvularcula mediterranea</name>
    <dbReference type="NCBI Taxonomy" id="2732508"/>
    <lineage>
        <taxon>Bacteria</taxon>
        <taxon>Pseudomonadati</taxon>
        <taxon>Pseudomonadota</taxon>
        <taxon>Alphaproteobacteria</taxon>
        <taxon>Parvularculales</taxon>
        <taxon>Parvularculaceae</taxon>
        <taxon>Parvularcula</taxon>
    </lineage>
</organism>
<dbReference type="InterPro" id="IPR044068">
    <property type="entry name" value="CB"/>
</dbReference>
<evidence type="ECO:0000256" key="1">
    <source>
        <dbReference type="ARBA" id="ARBA00022908"/>
    </source>
</evidence>
<dbReference type="EMBL" id="JABFCX010000002">
    <property type="protein sequence ID" value="NNU15138.1"/>
    <property type="molecule type" value="Genomic_DNA"/>
</dbReference>
<keyword evidence="3" id="KW-0233">DNA recombination</keyword>
<proteinExistence type="predicted"/>
<protein>
    <submittedName>
        <fullName evidence="7">Tyrosine recombinase XerC</fullName>
    </submittedName>
</protein>
<evidence type="ECO:0000313" key="8">
    <source>
        <dbReference type="Proteomes" id="UP000536835"/>
    </source>
</evidence>
<evidence type="ECO:0000259" key="5">
    <source>
        <dbReference type="PROSITE" id="PS51898"/>
    </source>
</evidence>
<feature type="domain" description="Tyr recombinase" evidence="5">
    <location>
        <begin position="100"/>
        <end position="287"/>
    </location>
</feature>
<dbReference type="GO" id="GO:0015074">
    <property type="term" value="P:DNA integration"/>
    <property type="evidence" value="ECO:0007669"/>
    <property type="project" value="UniProtKB-KW"/>
</dbReference>
<dbReference type="InterPro" id="IPR011010">
    <property type="entry name" value="DNA_brk_join_enz"/>
</dbReference>
<dbReference type="InterPro" id="IPR010998">
    <property type="entry name" value="Integrase_recombinase_N"/>
</dbReference>
<evidence type="ECO:0000259" key="6">
    <source>
        <dbReference type="PROSITE" id="PS51900"/>
    </source>
</evidence>
<dbReference type="InterPro" id="IPR002104">
    <property type="entry name" value="Integrase_catalytic"/>
</dbReference>
<dbReference type="SUPFAM" id="SSF47823">
    <property type="entry name" value="lambda integrase-like, N-terminal domain"/>
    <property type="match status" value="1"/>
</dbReference>
<dbReference type="InterPro" id="IPR004107">
    <property type="entry name" value="Integrase_SAM-like_N"/>
</dbReference>
<keyword evidence="8" id="KW-1185">Reference proteome</keyword>
<evidence type="ECO:0000256" key="4">
    <source>
        <dbReference type="PROSITE-ProRule" id="PRU01248"/>
    </source>
</evidence>
<dbReference type="InterPro" id="IPR050090">
    <property type="entry name" value="Tyrosine_recombinase_XerCD"/>
</dbReference>
<comment type="caution">
    <text evidence="7">The sequence shown here is derived from an EMBL/GenBank/DDBJ whole genome shotgun (WGS) entry which is preliminary data.</text>
</comment>
<dbReference type="AlphaFoldDB" id="A0A7Y3RJD1"/>
<dbReference type="InterPro" id="IPR013762">
    <property type="entry name" value="Integrase-like_cat_sf"/>
</dbReference>
<dbReference type="PANTHER" id="PTHR30349">
    <property type="entry name" value="PHAGE INTEGRASE-RELATED"/>
    <property type="match status" value="1"/>
</dbReference>
<dbReference type="PROSITE" id="PS51898">
    <property type="entry name" value="TYR_RECOMBINASE"/>
    <property type="match status" value="1"/>
</dbReference>
<dbReference type="Pfam" id="PF00589">
    <property type="entry name" value="Phage_integrase"/>
    <property type="match status" value="1"/>
</dbReference>
<sequence>MQNERRASAYTVRNYRHALTLFGGFLRGHLGSEPDAKALSSLKTRDFRAFLASRHRDDLDAATLRLDLSAIRSFYRYWDRQGVLSAAALSALKSPKKRQVLPRPVSALDAEKLLGLTTADESDPGWIRARDKALFTLLFGAGLRISEALGLDWDVGGTHLRIDGKGGKTRDVPLLPAVLDAIDIYRQAVETEAPHLTLGDPPRPLFYGVRGGRLSPTVAQARMRRLRAQLGLDDTATPHALRHAFATELLAGGADLRVIQELLGHASLASTQRYTAVDPDRLAQAHRFAHPRSGSRPRGS</sequence>
<keyword evidence="2 4" id="KW-0238">DNA-binding</keyword>
<evidence type="ECO:0000256" key="3">
    <source>
        <dbReference type="ARBA" id="ARBA00023172"/>
    </source>
</evidence>
<dbReference type="GO" id="GO:0006310">
    <property type="term" value="P:DNA recombination"/>
    <property type="evidence" value="ECO:0007669"/>
    <property type="project" value="UniProtKB-KW"/>
</dbReference>
<dbReference type="Pfam" id="PF02899">
    <property type="entry name" value="Phage_int_SAM_1"/>
    <property type="match status" value="1"/>
</dbReference>
<dbReference type="Proteomes" id="UP000536835">
    <property type="component" value="Unassembled WGS sequence"/>
</dbReference>
<dbReference type="SUPFAM" id="SSF56349">
    <property type="entry name" value="DNA breaking-rejoining enzymes"/>
    <property type="match status" value="1"/>
</dbReference>
<feature type="domain" description="Core-binding (CB)" evidence="6">
    <location>
        <begin position="1"/>
        <end position="79"/>
    </location>
</feature>
<dbReference type="Gene3D" id="1.10.150.130">
    <property type="match status" value="1"/>
</dbReference>
<dbReference type="PANTHER" id="PTHR30349:SF90">
    <property type="entry name" value="TYROSINE RECOMBINASE XERD"/>
    <property type="match status" value="1"/>
</dbReference>
<dbReference type="PROSITE" id="PS51900">
    <property type="entry name" value="CB"/>
    <property type="match status" value="1"/>
</dbReference>
<evidence type="ECO:0000256" key="2">
    <source>
        <dbReference type="ARBA" id="ARBA00023125"/>
    </source>
</evidence>
<reference evidence="7 8" key="1">
    <citation type="submission" date="2020-05" db="EMBL/GenBank/DDBJ databases">
        <title>Parvularcula mediterraneae sp. nov., isolated from polypropylene straw from shallow seawater of the seashore of Laganas in Zakynthos island, Greece.</title>
        <authorList>
            <person name="Szabo I."/>
            <person name="Al-Omari J."/>
            <person name="Rado J."/>
            <person name="Szerdahelyi G.S."/>
        </authorList>
    </citation>
    <scope>NUCLEOTIDE SEQUENCE [LARGE SCALE GENOMIC DNA]</scope>
    <source>
        <strain evidence="7 8">ZS-1/3</strain>
    </source>
</reference>
<name>A0A7Y3RJD1_9PROT</name>
<evidence type="ECO:0000313" key="7">
    <source>
        <dbReference type="EMBL" id="NNU15138.1"/>
    </source>
</evidence>
<keyword evidence="1" id="KW-0229">DNA integration</keyword>
<dbReference type="GO" id="GO:0003677">
    <property type="term" value="F:DNA binding"/>
    <property type="evidence" value="ECO:0007669"/>
    <property type="project" value="UniProtKB-UniRule"/>
</dbReference>
<accession>A0A7Y3RJD1</accession>